<dbReference type="EMBL" id="JACEEZ010014671">
    <property type="protein sequence ID" value="KAG0719348.1"/>
    <property type="molecule type" value="Genomic_DNA"/>
</dbReference>
<evidence type="ECO:0000313" key="1">
    <source>
        <dbReference type="EMBL" id="KAG0719348.1"/>
    </source>
</evidence>
<name>A0A8J4Y1E3_CHIOP</name>
<reference evidence="1" key="1">
    <citation type="submission" date="2020-07" db="EMBL/GenBank/DDBJ databases">
        <title>The High-quality genome of the commercially important snow crab, Chionoecetes opilio.</title>
        <authorList>
            <person name="Jeong J.-H."/>
            <person name="Ryu S."/>
        </authorList>
    </citation>
    <scope>NUCLEOTIDE SEQUENCE</scope>
    <source>
        <strain evidence="1">MADBK_172401_WGS</strain>
        <tissue evidence="1">Digestive gland</tissue>
    </source>
</reference>
<evidence type="ECO:0000313" key="2">
    <source>
        <dbReference type="Proteomes" id="UP000770661"/>
    </source>
</evidence>
<accession>A0A8J4Y1E3</accession>
<comment type="caution">
    <text evidence="1">The sequence shown here is derived from an EMBL/GenBank/DDBJ whole genome shotgun (WGS) entry which is preliminary data.</text>
</comment>
<organism evidence="1 2">
    <name type="scientific">Chionoecetes opilio</name>
    <name type="common">Atlantic snow crab</name>
    <name type="synonym">Cancer opilio</name>
    <dbReference type="NCBI Taxonomy" id="41210"/>
    <lineage>
        <taxon>Eukaryota</taxon>
        <taxon>Metazoa</taxon>
        <taxon>Ecdysozoa</taxon>
        <taxon>Arthropoda</taxon>
        <taxon>Crustacea</taxon>
        <taxon>Multicrustacea</taxon>
        <taxon>Malacostraca</taxon>
        <taxon>Eumalacostraca</taxon>
        <taxon>Eucarida</taxon>
        <taxon>Decapoda</taxon>
        <taxon>Pleocyemata</taxon>
        <taxon>Brachyura</taxon>
        <taxon>Eubrachyura</taxon>
        <taxon>Majoidea</taxon>
        <taxon>Majidae</taxon>
        <taxon>Chionoecetes</taxon>
    </lineage>
</organism>
<dbReference type="Proteomes" id="UP000770661">
    <property type="component" value="Unassembled WGS sequence"/>
</dbReference>
<proteinExistence type="predicted"/>
<protein>
    <submittedName>
        <fullName evidence="1">Uncharacterized protein</fullName>
    </submittedName>
</protein>
<dbReference type="AlphaFoldDB" id="A0A8J4Y1E3"/>
<sequence>MARELWFLQPPPRRTLLGCTKSPRVAAMKRRGTQTVFGQVSRHFQPVQAFEPCQILQPATTETPAVRRPPSMPFWSVPQTFFSVAGEIVPGHRGQTLLWPVASPRADTTATHTYGLRRYFRELVSPSESGLGGPQFTNRLPEIHEHGVSGIPFRPLPPV</sequence>
<gene>
    <name evidence="1" type="ORF">GWK47_007303</name>
</gene>
<keyword evidence="2" id="KW-1185">Reference proteome</keyword>